<dbReference type="PANTHER" id="PTHR13832:SF343">
    <property type="entry name" value="[PYRUVATE DEHYDROGENASE [ACETYL-TRANSFERRING]]-PHOSPHATASE 2, MITOCHONDRIAL"/>
    <property type="match status" value="1"/>
</dbReference>
<evidence type="ECO:0000256" key="1">
    <source>
        <dbReference type="ARBA" id="ARBA00022723"/>
    </source>
</evidence>
<dbReference type="OrthoDB" id="420076at2759"/>
<dbReference type="InterPro" id="IPR015655">
    <property type="entry name" value="PP2C"/>
</dbReference>
<reference evidence="6" key="2">
    <citation type="submission" date="2025-08" db="UniProtKB">
        <authorList>
            <consortium name="Ensembl"/>
        </authorList>
    </citation>
    <scope>IDENTIFICATION</scope>
</reference>
<dbReference type="OMA" id="IEDRWNC"/>
<keyword evidence="1" id="KW-0479">Metal-binding</keyword>
<dbReference type="CTD" id="57546"/>
<name>A0A3P8V7M2_CYNSE</name>
<feature type="domain" description="PPM-type phosphatase" evidence="5">
    <location>
        <begin position="138"/>
        <end position="554"/>
    </location>
</feature>
<dbReference type="STRING" id="244447.ENSCSEP00000008410"/>
<reference evidence="6" key="3">
    <citation type="submission" date="2025-09" db="UniProtKB">
        <authorList>
            <consortium name="Ensembl"/>
        </authorList>
    </citation>
    <scope>IDENTIFICATION</scope>
</reference>
<evidence type="ECO:0000256" key="3">
    <source>
        <dbReference type="ARBA" id="ARBA00022912"/>
    </source>
</evidence>
<dbReference type="PANTHER" id="PTHR13832">
    <property type="entry name" value="PROTEIN PHOSPHATASE 2C"/>
    <property type="match status" value="1"/>
</dbReference>
<dbReference type="InterPro" id="IPR001932">
    <property type="entry name" value="PPM-type_phosphatase-like_dom"/>
</dbReference>
<dbReference type="InterPro" id="IPR036457">
    <property type="entry name" value="PPM-type-like_dom_sf"/>
</dbReference>
<sequence length="564" mass="63223">MHIPTLIEWATKVRRRYTSDCVALKMTLHVYTSILQKAACYTVTLPFTSHFQHIRLVASHCYPPWPAYQSLPRSLGTLSSDILHFRGQVSRHRTQGQHFSTYQDLDLHLNRVQISNILRRNEQVVSIPEFDSRGHSTVKKFESNQLAANAPNEDRYSAATCLHSKGMLFGVFDGHGGSACAQAVNERLLYYVAVALMPKKSLEGLEKCIAQGRPVPSILQWHNQHTDFNDPGSPSFYMEHLRDFWQELLDSEEHSNGMSPHDALECAFKRLDSDISLEAQVPLSDDLMKSTAIQVAFAGCTACVVYVGADAIHVANAGDCRAVLGVREMDGSWSALELSLDHNSNNQAEVEKIKAQHPPSEKDTVIVDDRLLGVLMPLRAFGDMKFKWSCQLQQSVLSSLKSGVDQNSLHMYQYDLPNYLTPPYLDATPEIMSHKLRPQDCFLILGTDGLWDELRSKEAVRLVGEHLSGIHPQAPVSLSEKQMKLGKLHKLLMKRRARTSPAVDVNAATHLIRHALGTGEYGELCEERLACMLALPEDFARMYRDDITATVVYLNPGIVRPPQS</sequence>
<dbReference type="GeneID" id="103380112"/>
<dbReference type="GO" id="GO:0005739">
    <property type="term" value="C:mitochondrion"/>
    <property type="evidence" value="ECO:0007669"/>
    <property type="project" value="TreeGrafter"/>
</dbReference>
<dbReference type="AlphaFoldDB" id="A0A3P8V7M2"/>
<dbReference type="GeneTree" id="ENSGT00940000160687"/>
<evidence type="ECO:0000256" key="4">
    <source>
        <dbReference type="RuleBase" id="RU003465"/>
    </source>
</evidence>
<dbReference type="Proteomes" id="UP000265120">
    <property type="component" value="Chromosome 6"/>
</dbReference>
<protein>
    <submittedName>
        <fullName evidence="6">Putative pyruvate dehydrogenase phosphatase isoenzyme 2</fullName>
    </submittedName>
</protein>
<keyword evidence="2 4" id="KW-0378">Hydrolase</keyword>
<dbReference type="SMART" id="SM00332">
    <property type="entry name" value="PP2Cc"/>
    <property type="match status" value="1"/>
</dbReference>
<dbReference type="CDD" id="cd00143">
    <property type="entry name" value="PP2Cc"/>
    <property type="match status" value="1"/>
</dbReference>
<dbReference type="Ensembl" id="ENSCSET00000008498.1">
    <property type="protein sequence ID" value="ENSCSEP00000008410.1"/>
    <property type="gene ID" value="ENSCSEG00000005381.1"/>
</dbReference>
<dbReference type="InParanoid" id="A0A3P8V7M2"/>
<dbReference type="GO" id="GO:0004741">
    <property type="term" value="F:[pyruvate dehydrogenase (acetyl-transferring)]-phosphatase activity"/>
    <property type="evidence" value="ECO:0007669"/>
    <property type="project" value="TreeGrafter"/>
</dbReference>
<keyword evidence="7" id="KW-1185">Reference proteome</keyword>
<evidence type="ECO:0000259" key="5">
    <source>
        <dbReference type="PROSITE" id="PS51746"/>
    </source>
</evidence>
<dbReference type="PROSITE" id="PS51746">
    <property type="entry name" value="PPM_2"/>
    <property type="match status" value="1"/>
</dbReference>
<keyword evidence="3 4" id="KW-0904">Protein phosphatase</keyword>
<dbReference type="Gene3D" id="3.60.40.10">
    <property type="entry name" value="PPM-type phosphatase domain"/>
    <property type="match status" value="1"/>
</dbReference>
<dbReference type="PROSITE" id="PS01032">
    <property type="entry name" value="PPM_1"/>
    <property type="match status" value="1"/>
</dbReference>
<evidence type="ECO:0000313" key="7">
    <source>
        <dbReference type="Proteomes" id="UP000265120"/>
    </source>
</evidence>
<dbReference type="Pfam" id="PF00481">
    <property type="entry name" value="PP2C"/>
    <property type="match status" value="1"/>
</dbReference>
<dbReference type="GO" id="GO:0046872">
    <property type="term" value="F:metal ion binding"/>
    <property type="evidence" value="ECO:0007669"/>
    <property type="project" value="UniProtKB-KW"/>
</dbReference>
<organism evidence="6 7">
    <name type="scientific">Cynoglossus semilaevis</name>
    <name type="common">Tongue sole</name>
    <dbReference type="NCBI Taxonomy" id="244447"/>
    <lineage>
        <taxon>Eukaryota</taxon>
        <taxon>Metazoa</taxon>
        <taxon>Chordata</taxon>
        <taxon>Craniata</taxon>
        <taxon>Vertebrata</taxon>
        <taxon>Euteleostomi</taxon>
        <taxon>Actinopterygii</taxon>
        <taxon>Neopterygii</taxon>
        <taxon>Teleostei</taxon>
        <taxon>Neoteleostei</taxon>
        <taxon>Acanthomorphata</taxon>
        <taxon>Carangaria</taxon>
        <taxon>Pleuronectiformes</taxon>
        <taxon>Pleuronectoidei</taxon>
        <taxon>Cynoglossidae</taxon>
        <taxon>Cynoglossinae</taxon>
        <taxon>Cynoglossus</taxon>
    </lineage>
</organism>
<reference evidence="6 7" key="1">
    <citation type="journal article" date="2014" name="Nat. Genet.">
        <title>Whole-genome sequence of a flatfish provides insights into ZW sex chromosome evolution and adaptation to a benthic lifestyle.</title>
        <authorList>
            <person name="Chen S."/>
            <person name="Zhang G."/>
            <person name="Shao C."/>
            <person name="Huang Q."/>
            <person name="Liu G."/>
            <person name="Zhang P."/>
            <person name="Song W."/>
            <person name="An N."/>
            <person name="Chalopin D."/>
            <person name="Volff J.N."/>
            <person name="Hong Y."/>
            <person name="Li Q."/>
            <person name="Sha Z."/>
            <person name="Zhou H."/>
            <person name="Xie M."/>
            <person name="Yu Q."/>
            <person name="Liu Y."/>
            <person name="Xiang H."/>
            <person name="Wang N."/>
            <person name="Wu K."/>
            <person name="Yang C."/>
            <person name="Zhou Q."/>
            <person name="Liao X."/>
            <person name="Yang L."/>
            <person name="Hu Q."/>
            <person name="Zhang J."/>
            <person name="Meng L."/>
            <person name="Jin L."/>
            <person name="Tian Y."/>
            <person name="Lian J."/>
            <person name="Yang J."/>
            <person name="Miao G."/>
            <person name="Liu S."/>
            <person name="Liang Z."/>
            <person name="Yan F."/>
            <person name="Li Y."/>
            <person name="Sun B."/>
            <person name="Zhang H."/>
            <person name="Zhang J."/>
            <person name="Zhu Y."/>
            <person name="Du M."/>
            <person name="Zhao Y."/>
            <person name="Schartl M."/>
            <person name="Tang Q."/>
            <person name="Wang J."/>
        </authorList>
    </citation>
    <scope>NUCLEOTIDE SEQUENCE</scope>
</reference>
<evidence type="ECO:0000313" key="6">
    <source>
        <dbReference type="Ensembl" id="ENSCSEP00000008410.1"/>
    </source>
</evidence>
<comment type="similarity">
    <text evidence="4">Belongs to the PP2C family.</text>
</comment>
<evidence type="ECO:0000256" key="2">
    <source>
        <dbReference type="ARBA" id="ARBA00022801"/>
    </source>
</evidence>
<dbReference type="InterPro" id="IPR000222">
    <property type="entry name" value="PP2C_BS"/>
</dbReference>
<dbReference type="SUPFAM" id="SSF81606">
    <property type="entry name" value="PP2C-like"/>
    <property type="match status" value="1"/>
</dbReference>
<accession>A0A3P8V7M2</accession>
<dbReference type="KEGG" id="csem:103380112"/>
<proteinExistence type="inferred from homology"/>
<dbReference type="RefSeq" id="XP_008310148.1">
    <property type="nucleotide sequence ID" value="XM_008311926.3"/>
</dbReference>